<protein>
    <recommendedName>
        <fullName evidence="3">Cupin 2 conserved barrel domain-containing protein</fullName>
    </recommendedName>
</protein>
<reference evidence="1 2" key="1">
    <citation type="journal article" date="2016" name="Nat. Commun.">
        <title>Thousands of microbial genomes shed light on interconnected biogeochemical processes in an aquifer system.</title>
        <authorList>
            <person name="Anantharaman K."/>
            <person name="Brown C.T."/>
            <person name="Hug L.A."/>
            <person name="Sharon I."/>
            <person name="Castelle C.J."/>
            <person name="Probst A.J."/>
            <person name="Thomas B.C."/>
            <person name="Singh A."/>
            <person name="Wilkins M.J."/>
            <person name="Karaoz U."/>
            <person name="Brodie E.L."/>
            <person name="Williams K.H."/>
            <person name="Hubbard S.S."/>
            <person name="Banfield J.F."/>
        </authorList>
    </citation>
    <scope>NUCLEOTIDE SEQUENCE [LARGE SCALE GENOMIC DNA]</scope>
</reference>
<evidence type="ECO:0000313" key="2">
    <source>
        <dbReference type="Proteomes" id="UP000177960"/>
    </source>
</evidence>
<organism evidence="1 2">
    <name type="scientific">Candidatus Harrisonbacteria bacterium RIFCSPHIGHO2_02_FULL_42_16</name>
    <dbReference type="NCBI Taxonomy" id="1798404"/>
    <lineage>
        <taxon>Bacteria</taxon>
        <taxon>Candidatus Harrisoniibacteriota</taxon>
    </lineage>
</organism>
<sequence length="135" mass="15338">MKVVRKEEINKFLEREPVVGKKMLEPLRTLVLAKELPFGIVEDFEVKESEAEVHKHEGDLWLCLEGEVEFTCGGELVESWIRDGSNGNELGGKDIKNGQKVVLKSGDWLWIPPGEPHLHRAKLARMVVVKVPNWS</sequence>
<dbReference type="AlphaFoldDB" id="A0A1G1ZHB8"/>
<dbReference type="Proteomes" id="UP000177960">
    <property type="component" value="Unassembled WGS sequence"/>
</dbReference>
<evidence type="ECO:0008006" key="3">
    <source>
        <dbReference type="Google" id="ProtNLM"/>
    </source>
</evidence>
<accession>A0A1G1ZHB8</accession>
<dbReference type="Gene3D" id="2.60.120.10">
    <property type="entry name" value="Jelly Rolls"/>
    <property type="match status" value="1"/>
</dbReference>
<dbReference type="STRING" id="1798404.A3B92_01685"/>
<proteinExistence type="predicted"/>
<dbReference type="InterPro" id="IPR011051">
    <property type="entry name" value="RmlC_Cupin_sf"/>
</dbReference>
<dbReference type="EMBL" id="MHJG01000021">
    <property type="protein sequence ID" value="OGY63546.1"/>
    <property type="molecule type" value="Genomic_DNA"/>
</dbReference>
<name>A0A1G1ZHB8_9BACT</name>
<dbReference type="InterPro" id="IPR014710">
    <property type="entry name" value="RmlC-like_jellyroll"/>
</dbReference>
<dbReference type="SUPFAM" id="SSF51182">
    <property type="entry name" value="RmlC-like cupins"/>
    <property type="match status" value="1"/>
</dbReference>
<gene>
    <name evidence="1" type="ORF">A3B92_01685</name>
</gene>
<evidence type="ECO:0000313" key="1">
    <source>
        <dbReference type="EMBL" id="OGY63546.1"/>
    </source>
</evidence>
<comment type="caution">
    <text evidence="1">The sequence shown here is derived from an EMBL/GenBank/DDBJ whole genome shotgun (WGS) entry which is preliminary data.</text>
</comment>